<feature type="domain" description="Inner membrane protein YgaP-like transmembrane" evidence="3">
    <location>
        <begin position="27"/>
        <end position="86"/>
    </location>
</feature>
<dbReference type="InterPro" id="IPR047137">
    <property type="entry name" value="ORF3"/>
</dbReference>
<dbReference type="OrthoDB" id="9797595at2"/>
<evidence type="ECO:0000259" key="3">
    <source>
        <dbReference type="Pfam" id="PF11127"/>
    </source>
</evidence>
<dbReference type="Pfam" id="PF11127">
    <property type="entry name" value="YgaP-like_TM"/>
    <property type="match status" value="1"/>
</dbReference>
<feature type="domain" description="Coenzyme Q-binding protein COQ10 START" evidence="2">
    <location>
        <begin position="101"/>
        <end position="221"/>
    </location>
</feature>
<evidence type="ECO:0000313" key="5">
    <source>
        <dbReference type="Proteomes" id="UP000321926"/>
    </source>
</evidence>
<dbReference type="InterPro" id="IPR005031">
    <property type="entry name" value="COQ10_START"/>
</dbReference>
<dbReference type="AlphaFoldDB" id="A0A5C8KEC8"/>
<dbReference type="EMBL" id="VRTY01000003">
    <property type="protein sequence ID" value="TXK52416.1"/>
    <property type="molecule type" value="Genomic_DNA"/>
</dbReference>
<evidence type="ECO:0000313" key="4">
    <source>
        <dbReference type="EMBL" id="TXK52416.1"/>
    </source>
</evidence>
<dbReference type="Pfam" id="PF03364">
    <property type="entry name" value="Polyketide_cyc"/>
    <property type="match status" value="1"/>
</dbReference>
<dbReference type="RefSeq" id="WP_147919988.1">
    <property type="nucleotide sequence ID" value="NZ_VRTY01000003.1"/>
</dbReference>
<gene>
    <name evidence="4" type="ORF">FVR03_01480</name>
</gene>
<evidence type="ECO:0000259" key="2">
    <source>
        <dbReference type="Pfam" id="PF03364"/>
    </source>
</evidence>
<dbReference type="Proteomes" id="UP000321926">
    <property type="component" value="Unassembled WGS sequence"/>
</dbReference>
<protein>
    <submittedName>
        <fullName evidence="4">DUF2892 domain-containing protein</fullName>
    </submittedName>
</protein>
<dbReference type="CDD" id="cd07817">
    <property type="entry name" value="SRPBCC_8"/>
    <property type="match status" value="1"/>
</dbReference>
<dbReference type="InterPro" id="IPR021309">
    <property type="entry name" value="YgaP-like_TM"/>
</dbReference>
<reference evidence="4 5" key="1">
    <citation type="submission" date="2019-08" db="EMBL/GenBank/DDBJ databases">
        <authorList>
            <person name="Shi S."/>
        </authorList>
    </citation>
    <scope>NUCLEOTIDE SEQUENCE [LARGE SCALE GENOMIC DNA]</scope>
    <source>
        <strain evidence="4 5">GY10130</strain>
    </source>
</reference>
<dbReference type="PANTHER" id="PTHR33824:SF7">
    <property type="entry name" value="POLYKETIDE CYCLASE_DEHYDRASE AND LIPID TRANSPORT SUPERFAMILY PROTEIN"/>
    <property type="match status" value="1"/>
</dbReference>
<accession>A0A5C8KEC8</accession>
<dbReference type="Gene3D" id="3.30.530.20">
    <property type="match status" value="1"/>
</dbReference>
<keyword evidence="5" id="KW-1185">Reference proteome</keyword>
<dbReference type="SUPFAM" id="SSF55961">
    <property type="entry name" value="Bet v1-like"/>
    <property type="match status" value="1"/>
</dbReference>
<evidence type="ECO:0000256" key="1">
    <source>
        <dbReference type="ARBA" id="ARBA00008918"/>
    </source>
</evidence>
<proteinExistence type="inferred from homology"/>
<comment type="caution">
    <text evidence="4">The sequence shown here is derived from an EMBL/GenBank/DDBJ whole genome shotgun (WGS) entry which is preliminary data.</text>
</comment>
<name>A0A5C8KEC8_9BACT</name>
<comment type="similarity">
    <text evidence="1">Belongs to the ribosome association toxin RatA family.</text>
</comment>
<organism evidence="4 5">
    <name type="scientific">Pontibacter qinzhouensis</name>
    <dbReference type="NCBI Taxonomy" id="2603253"/>
    <lineage>
        <taxon>Bacteria</taxon>
        <taxon>Pseudomonadati</taxon>
        <taxon>Bacteroidota</taxon>
        <taxon>Cytophagia</taxon>
        <taxon>Cytophagales</taxon>
        <taxon>Hymenobacteraceae</taxon>
        <taxon>Pontibacter</taxon>
    </lineage>
</organism>
<dbReference type="PANTHER" id="PTHR33824">
    <property type="entry name" value="POLYKETIDE CYCLASE/DEHYDRASE AND LIPID TRANSPORT SUPERFAMILY PROTEIN"/>
    <property type="match status" value="1"/>
</dbReference>
<dbReference type="InterPro" id="IPR023393">
    <property type="entry name" value="START-like_dom_sf"/>
</dbReference>
<sequence>MDTSNKYFSELLQTTHIVPPATGSSHINVSKPERIASAVGGTLLTYYGLKKPNLIGLILAAAGGAMLYRSATGYCAVNKAIGRDTGENEDISVEITRTVTVNKPRSEVYQFWRQLENLPTFMEHLESVRQLGPKRSQWSARIPGGIGTINWDADIVQEVPDELIAWQSLPAADIDNAGEVRFSDDAAGKETIVQVTISYRPPAGSMGGMAAKLLNPMLKKMVEKDIRRFKRLLETGEVTFEPSATL</sequence>